<evidence type="ECO:0000256" key="9">
    <source>
        <dbReference type="ARBA" id="ARBA00023049"/>
    </source>
</evidence>
<keyword evidence="4" id="KW-0645">Protease</keyword>
<keyword evidence="6" id="KW-0732">Signal</keyword>
<keyword evidence="12" id="KW-0472">Membrane</keyword>
<evidence type="ECO:0000256" key="4">
    <source>
        <dbReference type="ARBA" id="ARBA00022670"/>
    </source>
</evidence>
<dbReference type="PROSITE" id="PS50234">
    <property type="entry name" value="VWFA"/>
    <property type="match status" value="1"/>
</dbReference>
<keyword evidence="12" id="KW-1133">Transmembrane helix</keyword>
<proteinExistence type="inferred from homology"/>
<dbReference type="InterPro" id="IPR013783">
    <property type="entry name" value="Ig-like_fold"/>
</dbReference>
<dbReference type="InterPro" id="IPR036465">
    <property type="entry name" value="vWFA_dom_sf"/>
</dbReference>
<feature type="transmembrane region" description="Helical" evidence="12">
    <location>
        <begin position="934"/>
        <end position="960"/>
    </location>
</feature>
<dbReference type="Gene3D" id="2.60.40.10">
    <property type="entry name" value="Immunoglobulins"/>
    <property type="match status" value="1"/>
</dbReference>
<dbReference type="PANTHER" id="PTHR10579">
    <property type="entry name" value="CALCIUM-ACTIVATED CHLORIDE CHANNEL REGULATOR"/>
    <property type="match status" value="1"/>
</dbReference>
<evidence type="ECO:0000313" key="14">
    <source>
        <dbReference type="Proteomes" id="UP001652642"/>
    </source>
</evidence>
<dbReference type="SUPFAM" id="SSF53300">
    <property type="entry name" value="vWA-like"/>
    <property type="match status" value="1"/>
</dbReference>
<keyword evidence="10" id="KW-0325">Glycoprotein</keyword>
<dbReference type="InterPro" id="IPR051266">
    <property type="entry name" value="CLCR"/>
</dbReference>
<keyword evidence="8" id="KW-0862">Zinc</keyword>
<organism evidence="14 15">
    <name type="scientific">Pogona vitticeps</name>
    <name type="common">central bearded dragon</name>
    <dbReference type="NCBI Taxonomy" id="103695"/>
    <lineage>
        <taxon>Eukaryota</taxon>
        <taxon>Metazoa</taxon>
        <taxon>Chordata</taxon>
        <taxon>Craniata</taxon>
        <taxon>Vertebrata</taxon>
        <taxon>Euteleostomi</taxon>
        <taxon>Lepidosauria</taxon>
        <taxon>Squamata</taxon>
        <taxon>Bifurcata</taxon>
        <taxon>Unidentata</taxon>
        <taxon>Episquamata</taxon>
        <taxon>Toxicofera</taxon>
        <taxon>Iguania</taxon>
        <taxon>Acrodonta</taxon>
        <taxon>Agamidae</taxon>
        <taxon>Amphibolurinae</taxon>
        <taxon>Pogona</taxon>
    </lineage>
</organism>
<feature type="domain" description="VWFA" evidence="13">
    <location>
        <begin position="336"/>
        <end position="506"/>
    </location>
</feature>
<keyword evidence="11" id="KW-0868">Chloride</keyword>
<evidence type="ECO:0000256" key="3">
    <source>
        <dbReference type="ARBA" id="ARBA00022448"/>
    </source>
</evidence>
<dbReference type="InterPro" id="IPR013642">
    <property type="entry name" value="CLCA_N"/>
</dbReference>
<dbReference type="InterPro" id="IPR003961">
    <property type="entry name" value="FN3_dom"/>
</dbReference>
<evidence type="ECO:0000256" key="12">
    <source>
        <dbReference type="SAM" id="Phobius"/>
    </source>
</evidence>
<dbReference type="NCBIfam" id="TIGR00868">
    <property type="entry name" value="hCaCC"/>
    <property type="match status" value="1"/>
</dbReference>
<dbReference type="PANTHER" id="PTHR10579:SF42">
    <property type="entry name" value="CHLORIDE CHANNEL ACCESSORY 3B"/>
    <property type="match status" value="1"/>
</dbReference>
<comment type="similarity">
    <text evidence="2">Belongs to the CLCR family.</text>
</comment>
<dbReference type="CDD" id="cd00063">
    <property type="entry name" value="FN3"/>
    <property type="match status" value="1"/>
</dbReference>
<evidence type="ECO:0000256" key="11">
    <source>
        <dbReference type="ARBA" id="ARBA00023214"/>
    </source>
</evidence>
<accession>A0ABM5G8L5</accession>
<reference evidence="15" key="1">
    <citation type="submission" date="2025-08" db="UniProtKB">
        <authorList>
            <consortium name="RefSeq"/>
        </authorList>
    </citation>
    <scope>IDENTIFICATION</scope>
</reference>
<comment type="subcellular location">
    <subcellularLocation>
        <location evidence="1">Secreted</location>
        <location evidence="1">Extracellular space</location>
    </subcellularLocation>
</comment>
<protein>
    <submittedName>
        <fullName evidence="15">Calcium-activated chloride channel regulator 4 isoform X1</fullName>
    </submittedName>
</protein>
<dbReference type="InterPro" id="IPR002035">
    <property type="entry name" value="VWF_A"/>
</dbReference>
<dbReference type="Pfam" id="PF08434">
    <property type="entry name" value="CLCA"/>
    <property type="match status" value="1"/>
</dbReference>
<keyword evidence="7" id="KW-0378">Hydrolase</keyword>
<evidence type="ECO:0000256" key="10">
    <source>
        <dbReference type="ARBA" id="ARBA00023180"/>
    </source>
</evidence>
<keyword evidence="14" id="KW-1185">Reference proteome</keyword>
<dbReference type="Gene3D" id="3.40.50.410">
    <property type="entry name" value="von Willebrand factor, type A domain"/>
    <property type="match status" value="1"/>
</dbReference>
<evidence type="ECO:0000256" key="5">
    <source>
        <dbReference type="ARBA" id="ARBA00022723"/>
    </source>
</evidence>
<dbReference type="GeneID" id="110079745"/>
<dbReference type="CDD" id="cd00198">
    <property type="entry name" value="vWFA"/>
    <property type="match status" value="1"/>
</dbReference>
<name>A0ABM5G8L5_9SAUR</name>
<dbReference type="InterPro" id="IPR004727">
    <property type="entry name" value="CLCA_chordata"/>
</dbReference>
<keyword evidence="3" id="KW-0813">Transport</keyword>
<dbReference type="SMART" id="SM00327">
    <property type="entry name" value="VWA"/>
    <property type="match status" value="1"/>
</dbReference>
<evidence type="ECO:0000256" key="1">
    <source>
        <dbReference type="ARBA" id="ARBA00004239"/>
    </source>
</evidence>
<evidence type="ECO:0000256" key="8">
    <source>
        <dbReference type="ARBA" id="ARBA00022833"/>
    </source>
</evidence>
<gene>
    <name evidence="15" type="primary">CLCA4</name>
</gene>
<keyword evidence="9" id="KW-0482">Metalloprotease</keyword>
<dbReference type="RefSeq" id="XP_072854000.1">
    <property type="nucleotide sequence ID" value="XM_072997899.1"/>
</dbReference>
<evidence type="ECO:0000259" key="13">
    <source>
        <dbReference type="PROSITE" id="PS50234"/>
    </source>
</evidence>
<evidence type="ECO:0000256" key="7">
    <source>
        <dbReference type="ARBA" id="ARBA00022801"/>
    </source>
</evidence>
<evidence type="ECO:0000256" key="6">
    <source>
        <dbReference type="ARBA" id="ARBA00022729"/>
    </source>
</evidence>
<dbReference type="Proteomes" id="UP001652642">
    <property type="component" value="Chromosome 4"/>
</dbReference>
<keyword evidence="12" id="KW-0812">Transmembrane</keyword>
<evidence type="ECO:0000313" key="15">
    <source>
        <dbReference type="RefSeq" id="XP_072854000.1"/>
    </source>
</evidence>
<dbReference type="Pfam" id="PF13519">
    <property type="entry name" value="VWA_2"/>
    <property type="match status" value="1"/>
</dbReference>
<sequence>MSQALALDNCNFRRNNIVSVTLFLPGARLTEAKMVLNQWHLLNVLVLLHLVAGTRVKLNNGGFEDVVIAINPGLPEDNKIIDNIKEMVTEASSYLFNASQQRFYFKTVKVVIPLTWTPKTEYKRVTTESYENADVIVADPYLKYGDDPYTLQYGGCGEQGRYIHFTSNFLTNDSLHDVYGSRGRVFVHEWAHLRWGVFDEYNNDAPFYTTGTNKAEATRCSAAITGQYRIQTTPGSTRKCKIDHRSQLYEAGCQFIPDKVQTTPVSIMYAQSIASVTQFCDKSNHNINAANMQNKLCNYRSTWEVIMNSTDFASSSPINTPFLDPTIVLMQTRDRALCLVLDVSGSMQDNDRLLRLRQAAEIFLLQIIETGSWVGIVTFNSAATIQTGLQHIVSDAVRQTLTTYLPTSAGGGTRICAGVEKGFQVFLQKYPSTEGCEIVLLTDGEDKTISSCFTNVANSGSVIHTIALGPSAAKELEMLADMTGGLKFSATDRLDSNGLIDVFSAIPSGSGNTSQQSIQLESKGESINPNQWLDGIVSIDKTVGNDTFFVVTWSLSTYPPGIFLTDPKGRRYTQANFVIDKTNIRTARLQIPGTALAGNWVYSILNTHSTAQVISVTATTRAASASVPPVMVKSYVNKDTNSYPSPIIIYAEVSQGFLPVIGANVTAAVESASGQTEELELLDNGWGADIIMYDGIYSRYFVAFKENGRYNIKVRIQGQNETVRRTRRQSLSLYIPGYVENGEIKMNAPRPEVSEDEIQADIEDFSRTTSGGSFAMSGVPAGNLKDVFPPCAITDLEVEPVDEGEFLLSWTAPGDDYDSGKAERYEIKMSESLLELRYNFTNATSLNTSNLIPEIAGVKQYFQYKPENVTKENDTILYFAIRAIDNSNNIGQASNIARAVLLATLPTTPSPATSDHHTTFPAESNDAHNGLNTVAIVLIIVCVAAVIICAIVGITVCLLCKKKTRTL</sequence>
<keyword evidence="5" id="KW-0479">Metal-binding</keyword>
<evidence type="ECO:0000256" key="2">
    <source>
        <dbReference type="ARBA" id="ARBA00006398"/>
    </source>
</evidence>